<evidence type="ECO:0000256" key="2">
    <source>
        <dbReference type="ARBA" id="ARBA00022516"/>
    </source>
</evidence>
<dbReference type="RefSeq" id="WP_066353562.1">
    <property type="nucleotide sequence ID" value="NZ_LOED01000017.1"/>
</dbReference>
<protein>
    <submittedName>
        <fullName evidence="12">Peptidoglycan-N-acetylglucosamine deacetylase</fullName>
        <ecNumber evidence="12">3.5.1.104</ecNumber>
    </submittedName>
</protein>
<keyword evidence="9" id="KW-1208">Phospholipid metabolism</keyword>
<accession>A0A140L836</accession>
<keyword evidence="2" id="KW-0444">Lipid biosynthesis</keyword>
<evidence type="ECO:0000313" key="13">
    <source>
        <dbReference type="Proteomes" id="UP000070427"/>
    </source>
</evidence>
<feature type="transmembrane region" description="Helical" evidence="10">
    <location>
        <begin position="132"/>
        <end position="149"/>
    </location>
</feature>
<evidence type="ECO:0000256" key="4">
    <source>
        <dbReference type="ARBA" id="ARBA00022692"/>
    </source>
</evidence>
<dbReference type="STRING" id="520764.AN618_14910"/>
<dbReference type="InterPro" id="IPR050248">
    <property type="entry name" value="Polysacc_deacetylase_ArnD"/>
</dbReference>
<keyword evidence="12" id="KW-0378">Hydrolase</keyword>
<dbReference type="PATRIC" id="fig|520764.3.peg.1601"/>
<keyword evidence="1" id="KW-1003">Cell membrane</keyword>
<dbReference type="InterPro" id="IPR003811">
    <property type="entry name" value="G3P_acylTferase_PlsY"/>
</dbReference>
<dbReference type="SMART" id="SM01207">
    <property type="entry name" value="G3P_acyltransf"/>
    <property type="match status" value="1"/>
</dbReference>
<organism evidence="12 13">
    <name type="scientific">Fervidicola ferrireducens</name>
    <dbReference type="NCBI Taxonomy" id="520764"/>
    <lineage>
        <taxon>Bacteria</taxon>
        <taxon>Bacillati</taxon>
        <taxon>Bacillota</taxon>
        <taxon>Clostridia</taxon>
        <taxon>Thermosediminibacterales</taxon>
        <taxon>Thermosediminibacteraceae</taxon>
        <taxon>Fervidicola</taxon>
    </lineage>
</organism>
<dbReference type="AlphaFoldDB" id="A0A140L836"/>
<evidence type="ECO:0000256" key="7">
    <source>
        <dbReference type="ARBA" id="ARBA00023136"/>
    </source>
</evidence>
<feature type="domain" description="NodB homology" evidence="11">
    <location>
        <begin position="202"/>
        <end position="389"/>
    </location>
</feature>
<dbReference type="OrthoDB" id="9806342at2"/>
<evidence type="ECO:0000259" key="11">
    <source>
        <dbReference type="PROSITE" id="PS51677"/>
    </source>
</evidence>
<dbReference type="PANTHER" id="PTHR10587">
    <property type="entry name" value="GLYCOSYL TRANSFERASE-RELATED"/>
    <property type="match status" value="1"/>
</dbReference>
<evidence type="ECO:0000313" key="12">
    <source>
        <dbReference type="EMBL" id="KXG76711.1"/>
    </source>
</evidence>
<dbReference type="PROSITE" id="PS51677">
    <property type="entry name" value="NODB"/>
    <property type="match status" value="1"/>
</dbReference>
<keyword evidence="13" id="KW-1185">Reference proteome</keyword>
<comment type="caution">
    <text evidence="12">The sequence shown here is derived from an EMBL/GenBank/DDBJ whole genome shotgun (WGS) entry which is preliminary data.</text>
</comment>
<evidence type="ECO:0000256" key="9">
    <source>
        <dbReference type="ARBA" id="ARBA00023264"/>
    </source>
</evidence>
<evidence type="ECO:0000256" key="6">
    <source>
        <dbReference type="ARBA" id="ARBA00023098"/>
    </source>
</evidence>
<dbReference type="Pfam" id="PF01522">
    <property type="entry name" value="Polysacc_deac_1"/>
    <property type="match status" value="1"/>
</dbReference>
<dbReference type="EMBL" id="LOED01000017">
    <property type="protein sequence ID" value="KXG76711.1"/>
    <property type="molecule type" value="Genomic_DNA"/>
</dbReference>
<keyword evidence="8" id="KW-0594">Phospholipid biosynthesis</keyword>
<keyword evidence="3" id="KW-0808">Transferase</keyword>
<dbReference type="GO" id="GO:0005975">
    <property type="term" value="P:carbohydrate metabolic process"/>
    <property type="evidence" value="ECO:0007669"/>
    <property type="project" value="InterPro"/>
</dbReference>
<reference evidence="12 13" key="1">
    <citation type="submission" date="2015-12" db="EMBL/GenBank/DDBJ databases">
        <title>Draft genome sequnece of Fervidicola ferrireducens strain Y170.</title>
        <authorList>
            <person name="Patel B.K."/>
        </authorList>
    </citation>
    <scope>NUCLEOTIDE SEQUENCE [LARGE SCALE GENOMIC DNA]</scope>
    <source>
        <strain evidence="12 13">Y170</strain>
    </source>
</reference>
<keyword evidence="7 10" id="KW-0472">Membrane</keyword>
<proteinExistence type="predicted"/>
<sequence>MAQLWLFGIVSYLIGSFFVIKDRTAGLTLDFSKGYFAMKLAGTYLDSGMSYLLASSGLLVGHAKPLFNKGEGDTSEAVALGVITYMSPYLGLFVFFFFLLLKFLFNDYDSAVFASSFLIPLLSFKFFKSDSFIIISFLIFGILAVQFWPPALEKRLKPESLTRVAFASLLIFLILLFYFNKYVYKGFGVQRDIIRRGPEHFKYVAITFDDGPDPIYTPEILDILKEKDVPATFFLIGKNAEQYPEIARRIVKEGHSIGNHTYSHRSLIPLTTAATREEIKKGEEAIKKATGVRTTLFRPPRGLYTAYARKFLKDERYTVVLWDVSTMDWAELPPASIVSNVVKQVKPGSIILFHDSGDLVGFKGGDRTNTVKALPVVIDELKNRGYKFVTVDQMIFLAELMKTEKIEENHNGD</sequence>
<dbReference type="Gene3D" id="3.20.20.370">
    <property type="entry name" value="Glycoside hydrolase/deacetylase"/>
    <property type="match status" value="1"/>
</dbReference>
<name>A0A140L836_9FIRM</name>
<keyword evidence="4 10" id="KW-0812">Transmembrane</keyword>
<feature type="transmembrane region" description="Helical" evidence="10">
    <location>
        <begin position="36"/>
        <end position="58"/>
    </location>
</feature>
<evidence type="ECO:0000256" key="1">
    <source>
        <dbReference type="ARBA" id="ARBA00022475"/>
    </source>
</evidence>
<dbReference type="GO" id="GO:0016810">
    <property type="term" value="F:hydrolase activity, acting on carbon-nitrogen (but not peptide) bonds"/>
    <property type="evidence" value="ECO:0007669"/>
    <property type="project" value="InterPro"/>
</dbReference>
<dbReference type="CDD" id="cd10917">
    <property type="entry name" value="CE4_NodB_like_6s_7s"/>
    <property type="match status" value="1"/>
</dbReference>
<dbReference type="SUPFAM" id="SSF88713">
    <property type="entry name" value="Glycoside hydrolase/deacetylase"/>
    <property type="match status" value="1"/>
</dbReference>
<dbReference type="GO" id="GO:0043772">
    <property type="term" value="F:acyl-phosphate glycerol-3-phosphate acyltransferase activity"/>
    <property type="evidence" value="ECO:0007669"/>
    <property type="project" value="InterPro"/>
</dbReference>
<dbReference type="InParanoid" id="A0A140L836"/>
<evidence type="ECO:0000256" key="3">
    <source>
        <dbReference type="ARBA" id="ARBA00022679"/>
    </source>
</evidence>
<dbReference type="InterPro" id="IPR002509">
    <property type="entry name" value="NODB_dom"/>
</dbReference>
<evidence type="ECO:0000256" key="8">
    <source>
        <dbReference type="ARBA" id="ARBA00023209"/>
    </source>
</evidence>
<dbReference type="Proteomes" id="UP000070427">
    <property type="component" value="Unassembled WGS sequence"/>
</dbReference>
<dbReference type="Pfam" id="PF02660">
    <property type="entry name" value="G3P_acyltransf"/>
    <property type="match status" value="1"/>
</dbReference>
<keyword evidence="5 10" id="KW-1133">Transmembrane helix</keyword>
<dbReference type="GO" id="GO:0008654">
    <property type="term" value="P:phospholipid biosynthetic process"/>
    <property type="evidence" value="ECO:0007669"/>
    <property type="project" value="UniProtKB-KW"/>
</dbReference>
<feature type="transmembrane region" description="Helical" evidence="10">
    <location>
        <begin position="161"/>
        <end position="179"/>
    </location>
</feature>
<dbReference type="GO" id="GO:0005886">
    <property type="term" value="C:plasma membrane"/>
    <property type="evidence" value="ECO:0007669"/>
    <property type="project" value="InterPro"/>
</dbReference>
<dbReference type="InterPro" id="IPR011330">
    <property type="entry name" value="Glyco_hydro/deAcase_b/a-brl"/>
</dbReference>
<keyword evidence="6" id="KW-0443">Lipid metabolism</keyword>
<dbReference type="EC" id="3.5.1.104" evidence="12"/>
<gene>
    <name evidence="12" type="primary">pgdA_3</name>
    <name evidence="12" type="ORF">AN618_14910</name>
</gene>
<feature type="transmembrane region" description="Helical" evidence="10">
    <location>
        <begin position="78"/>
        <end position="101"/>
    </location>
</feature>
<evidence type="ECO:0000256" key="10">
    <source>
        <dbReference type="SAM" id="Phobius"/>
    </source>
</evidence>
<evidence type="ECO:0000256" key="5">
    <source>
        <dbReference type="ARBA" id="ARBA00022989"/>
    </source>
</evidence>
<feature type="transmembrane region" description="Helical" evidence="10">
    <location>
        <begin position="6"/>
        <end position="24"/>
    </location>
</feature>